<dbReference type="PROSITE" id="PS51464">
    <property type="entry name" value="SIS"/>
    <property type="match status" value="1"/>
</dbReference>
<reference evidence="6 7" key="1">
    <citation type="submission" date="2023-07" db="EMBL/GenBank/DDBJ databases">
        <title>Genomic Encyclopedia of Type Strains, Phase IV (KMG-IV): sequencing the most valuable type-strain genomes for metagenomic binning, comparative biology and taxonomic classification.</title>
        <authorList>
            <person name="Goeker M."/>
        </authorList>
    </citation>
    <scope>NUCLEOTIDE SEQUENCE [LARGE SCALE GENOMIC DNA]</scope>
    <source>
        <strain evidence="6 7">DSM 12751</strain>
    </source>
</reference>
<dbReference type="InterPro" id="IPR001347">
    <property type="entry name" value="SIS_dom"/>
</dbReference>
<feature type="domain" description="SIS" evidence="5">
    <location>
        <begin position="56"/>
        <end position="219"/>
    </location>
</feature>
<comment type="caution">
    <text evidence="6">The sequence shown here is derived from an EMBL/GenBank/DDBJ whole genome shotgun (WGS) entry which is preliminary data.</text>
</comment>
<feature type="active site" description="Proton donor" evidence="3">
    <location>
        <position position="84"/>
    </location>
</feature>
<dbReference type="EC" id="4.2.1.126" evidence="3"/>
<comment type="miscellaneous">
    <text evidence="3">A lyase-type mechanism (elimination/hydration) is suggested for the cleavage of the lactyl ether bond of MurNAc 6-phosphate, with the formation of an alpha,beta-unsaturated aldehyde intermediate with (E)-stereochemistry, followed by the syn addition of water to give product.</text>
</comment>
<dbReference type="SUPFAM" id="SSF53697">
    <property type="entry name" value="SIS domain"/>
    <property type="match status" value="1"/>
</dbReference>
<dbReference type="EMBL" id="JAUSTY010000001">
    <property type="protein sequence ID" value="MDQ0164318.1"/>
    <property type="molecule type" value="Genomic_DNA"/>
</dbReference>
<gene>
    <name evidence="3" type="primary">murQ</name>
    <name evidence="6" type="ORF">J2S11_000217</name>
</gene>
<evidence type="ECO:0000256" key="1">
    <source>
        <dbReference type="ARBA" id="ARBA00023239"/>
    </source>
</evidence>
<comment type="similarity">
    <text evidence="3">Belongs to the GCKR-like family. MurNAc-6-P etherase subfamily.</text>
</comment>
<dbReference type="HAMAP" id="MF_00068">
    <property type="entry name" value="MurQ"/>
    <property type="match status" value="1"/>
</dbReference>
<evidence type="ECO:0000256" key="2">
    <source>
        <dbReference type="ARBA" id="ARBA00023277"/>
    </source>
</evidence>
<comment type="function">
    <text evidence="3">Specifically catalyzes the cleavage of the D-lactyl ether substituent of MurNAc 6-phosphate, producing GlcNAc 6-phosphate and D-lactate.</text>
</comment>
<dbReference type="GO" id="GO:0016829">
    <property type="term" value="F:lyase activity"/>
    <property type="evidence" value="ECO:0007669"/>
    <property type="project" value="UniProtKB-KW"/>
</dbReference>
<dbReference type="NCBIfam" id="TIGR00274">
    <property type="entry name" value="N-acetylmuramic acid 6-phosphate etherase"/>
    <property type="match status" value="1"/>
</dbReference>
<dbReference type="InterPro" id="IPR046348">
    <property type="entry name" value="SIS_dom_sf"/>
</dbReference>
<keyword evidence="7" id="KW-1185">Reference proteome</keyword>
<dbReference type="NCBIfam" id="NF003915">
    <property type="entry name" value="PRK05441.1"/>
    <property type="match status" value="1"/>
</dbReference>
<evidence type="ECO:0000313" key="7">
    <source>
        <dbReference type="Proteomes" id="UP001235840"/>
    </source>
</evidence>
<dbReference type="Proteomes" id="UP001235840">
    <property type="component" value="Unassembled WGS sequence"/>
</dbReference>
<evidence type="ECO:0000259" key="5">
    <source>
        <dbReference type="PROSITE" id="PS51464"/>
    </source>
</evidence>
<dbReference type="Pfam" id="PF22645">
    <property type="entry name" value="GKRP_SIS_N"/>
    <property type="match status" value="1"/>
</dbReference>
<comment type="subunit">
    <text evidence="3">Homodimer.</text>
</comment>
<accession>A0ABT9VTJ8</accession>
<keyword evidence="2 3" id="KW-0119">Carbohydrate metabolism</keyword>
<evidence type="ECO:0000256" key="3">
    <source>
        <dbReference type="HAMAP-Rule" id="MF_00068"/>
    </source>
</evidence>
<dbReference type="PANTHER" id="PTHR10088:SF4">
    <property type="entry name" value="GLUCOKINASE REGULATORY PROTEIN"/>
    <property type="match status" value="1"/>
</dbReference>
<organism evidence="6 7">
    <name type="scientific">Caldalkalibacillus horti</name>
    <dbReference type="NCBI Taxonomy" id="77523"/>
    <lineage>
        <taxon>Bacteria</taxon>
        <taxon>Bacillati</taxon>
        <taxon>Bacillota</taxon>
        <taxon>Bacilli</taxon>
        <taxon>Bacillales</taxon>
        <taxon>Bacillaceae</taxon>
        <taxon>Caldalkalibacillus</taxon>
    </lineage>
</organism>
<feature type="region of interest" description="Disordered" evidence="4">
    <location>
        <begin position="1"/>
        <end position="21"/>
    </location>
</feature>
<proteinExistence type="inferred from homology"/>
<evidence type="ECO:0000256" key="4">
    <source>
        <dbReference type="SAM" id="MobiDB-lite"/>
    </source>
</evidence>
<feature type="compositionally biased region" description="Polar residues" evidence="4">
    <location>
        <begin position="1"/>
        <end position="17"/>
    </location>
</feature>
<dbReference type="CDD" id="cd05007">
    <property type="entry name" value="SIS_Etherase"/>
    <property type="match status" value="1"/>
</dbReference>
<comment type="pathway">
    <text evidence="3">Amino-sugar metabolism; N-acetylmuramate degradation.</text>
</comment>
<sequence>MENIKSLITEQQNQRSSQIDRKTTTEILETINEEDHLVPIKIKEEIPQIALVVNEIVKSINSGGRLIYVGAGTSGRIGKLDASECPPTYGTPPHLVQGIIAGGDQAVFQAVEGAEDSEELGALDMDQKDISEQDIVIGITASGRAPYVIGALKEARKRGAKTVSFTCNAKAKLHEYGDLHISIEVGPEVISGSTRMKAGTAQKLVLNMLTTAAMIKLGKVYDNLMVDVQPLNKKLIDRAQHIIAIATGCSKEEAQRLFKESGERPKLAIVMHHCQIDVQTAESLLQKESGSVHKAIRAYDNNMTMYKGGS</sequence>
<dbReference type="InterPro" id="IPR005486">
    <property type="entry name" value="Glucokinase_regulatory_CS"/>
</dbReference>
<evidence type="ECO:0000313" key="6">
    <source>
        <dbReference type="EMBL" id="MDQ0164318.1"/>
    </source>
</evidence>
<protein>
    <recommendedName>
        <fullName evidence="3">N-acetylmuramic acid 6-phosphate etherase</fullName>
        <shortName evidence="3">MurNAc-6-P etherase</shortName>
        <ecNumber evidence="3">4.2.1.126</ecNumber>
    </recommendedName>
    <alternativeName>
        <fullName evidence="3">N-acetylmuramic acid 6-phosphate hydrolase</fullName>
    </alternativeName>
    <alternativeName>
        <fullName evidence="3">N-acetylmuramic acid 6-phosphate lyase</fullName>
    </alternativeName>
</protein>
<dbReference type="Gene3D" id="3.40.50.10490">
    <property type="entry name" value="Glucose-6-phosphate isomerase like protein, domain 1"/>
    <property type="match status" value="1"/>
</dbReference>
<name>A0ABT9VTJ8_9BACI</name>
<feature type="active site" evidence="3">
    <location>
        <position position="115"/>
    </location>
</feature>
<keyword evidence="1 3" id="KW-0456">Lyase</keyword>
<dbReference type="RefSeq" id="WP_307389743.1">
    <property type="nucleotide sequence ID" value="NZ_BAAADK010000009.1"/>
</dbReference>
<dbReference type="PANTHER" id="PTHR10088">
    <property type="entry name" value="GLUCOKINASE REGULATORY PROTEIN"/>
    <property type="match status" value="1"/>
</dbReference>
<dbReference type="NCBIfam" id="NF009222">
    <property type="entry name" value="PRK12570.1"/>
    <property type="match status" value="1"/>
</dbReference>
<dbReference type="Gene3D" id="1.10.8.1080">
    <property type="match status" value="1"/>
</dbReference>
<dbReference type="PROSITE" id="PS01272">
    <property type="entry name" value="GCKR"/>
    <property type="match status" value="1"/>
</dbReference>
<comment type="catalytic activity">
    <reaction evidence="3">
        <text>N-acetyl-D-muramate 6-phosphate + H2O = N-acetyl-D-glucosamine 6-phosphate + (R)-lactate</text>
        <dbReference type="Rhea" id="RHEA:26410"/>
        <dbReference type="ChEBI" id="CHEBI:15377"/>
        <dbReference type="ChEBI" id="CHEBI:16004"/>
        <dbReference type="ChEBI" id="CHEBI:57513"/>
        <dbReference type="ChEBI" id="CHEBI:58722"/>
        <dbReference type="EC" id="4.2.1.126"/>
    </reaction>
</comment>
<dbReference type="InterPro" id="IPR005488">
    <property type="entry name" value="Etherase_MurQ"/>
</dbReference>
<dbReference type="InterPro" id="IPR040190">
    <property type="entry name" value="MURQ/GCKR"/>
</dbReference>